<comment type="caution">
    <text evidence="2">The sequence shown here is derived from an EMBL/GenBank/DDBJ whole genome shotgun (WGS) entry which is preliminary data.</text>
</comment>
<dbReference type="EMBL" id="LNQL01000005">
    <property type="protein sequence ID" value="KSU48105.1"/>
    <property type="molecule type" value="Genomic_DNA"/>
</dbReference>
<reference evidence="3 6" key="2">
    <citation type="journal article" date="2016" name="Front. Microbiol.">
        <title>Genomic Resource of Rice Seed Associated Bacteria.</title>
        <authorList>
            <person name="Midha S."/>
            <person name="Bansal K."/>
            <person name="Sharma S."/>
            <person name="Kumar N."/>
            <person name="Patil P.P."/>
            <person name="Chaudhry V."/>
            <person name="Patil P.B."/>
        </authorList>
    </citation>
    <scope>NUCLEOTIDE SEQUENCE [LARGE SCALE GENOMIC DNA]</scope>
    <source>
        <strain evidence="3 6">RSA11</strain>
    </source>
</reference>
<reference evidence="4 7" key="3">
    <citation type="submission" date="2023-12" db="EMBL/GenBank/DDBJ databases">
        <authorList>
            <person name="Easwaran N."/>
            <person name="Lazarus H.P.S."/>
        </authorList>
    </citation>
    <scope>NUCLEOTIDE SEQUENCE [LARGE SCALE GENOMIC DNA]</scope>
    <source>
        <strain evidence="4 7">VIT-2023</strain>
    </source>
</reference>
<dbReference type="Proteomes" id="UP001387110">
    <property type="component" value="Unassembled WGS sequence"/>
</dbReference>
<keyword evidence="1" id="KW-0812">Transmembrane</keyword>
<dbReference type="GeneID" id="90838293"/>
<protein>
    <submittedName>
        <fullName evidence="2">Uncharacterized protein</fullName>
    </submittedName>
</protein>
<evidence type="ECO:0000313" key="7">
    <source>
        <dbReference type="Proteomes" id="UP001387110"/>
    </source>
</evidence>
<proteinExistence type="predicted"/>
<name>A0A0V8GCV0_9BACL</name>
<accession>A0A0V8GCV0</accession>
<feature type="transmembrane region" description="Helical" evidence="1">
    <location>
        <begin position="6"/>
        <end position="23"/>
    </location>
</feature>
<feature type="transmembrane region" description="Helical" evidence="1">
    <location>
        <begin position="35"/>
        <end position="63"/>
    </location>
</feature>
<evidence type="ECO:0000256" key="1">
    <source>
        <dbReference type="SAM" id="Phobius"/>
    </source>
</evidence>
<dbReference type="EMBL" id="LDQV01000028">
    <property type="protein sequence ID" value="KTR25977.1"/>
    <property type="molecule type" value="Genomic_DNA"/>
</dbReference>
<evidence type="ECO:0000313" key="4">
    <source>
        <dbReference type="EMBL" id="MEI4463645.1"/>
    </source>
</evidence>
<organism evidence="2 5">
    <name type="scientific">Exiguobacterium indicum</name>
    <dbReference type="NCBI Taxonomy" id="296995"/>
    <lineage>
        <taxon>Bacteria</taxon>
        <taxon>Bacillati</taxon>
        <taxon>Bacillota</taxon>
        <taxon>Bacilli</taxon>
        <taxon>Bacillales</taxon>
        <taxon>Bacillales Family XII. Incertae Sedis</taxon>
        <taxon>Exiguobacterium</taxon>
    </lineage>
</organism>
<keyword evidence="1" id="KW-1133">Transmembrane helix</keyword>
<dbReference type="Proteomes" id="UP000053797">
    <property type="component" value="Unassembled WGS sequence"/>
</dbReference>
<keyword evidence="7" id="KW-1185">Reference proteome</keyword>
<dbReference type="AlphaFoldDB" id="A0A0V8GCV0"/>
<dbReference type="OrthoDB" id="2357582at2"/>
<keyword evidence="1" id="KW-0472">Membrane</keyword>
<dbReference type="RefSeq" id="WP_023467158.1">
    <property type="nucleotide sequence ID" value="NZ_FMYN01000005.1"/>
</dbReference>
<evidence type="ECO:0000313" key="6">
    <source>
        <dbReference type="Proteomes" id="UP000072605"/>
    </source>
</evidence>
<reference evidence="2 5" key="1">
    <citation type="journal article" date="2015" name="Int. J. Syst. Evol. Microbiol.">
        <title>Exiguobacterium enclense sp. nov., isolated from sediment.</title>
        <authorList>
            <person name="Dastager S.G."/>
            <person name="Mawlankar R."/>
            <person name="Sonalkar V.V."/>
            <person name="Thorat M.N."/>
            <person name="Mual P."/>
            <person name="Verma A."/>
            <person name="Krishnamurthi S."/>
            <person name="Tang S.K."/>
            <person name="Li W.J."/>
        </authorList>
    </citation>
    <scope>NUCLEOTIDE SEQUENCE [LARGE SCALE GENOMIC DNA]</scope>
    <source>
        <strain evidence="2 5">NIO-1109</strain>
    </source>
</reference>
<evidence type="ECO:0000313" key="5">
    <source>
        <dbReference type="Proteomes" id="UP000053797"/>
    </source>
</evidence>
<sequence>MITLSLSTGIIFVLLAYTLMSLYDMWQVYRITSKLWMFVLFLATLISLIVAFFVAPVLALFFYWSRHPLKRNIGIVLLIVVCLISIMTKLSS</sequence>
<feature type="transmembrane region" description="Helical" evidence="1">
    <location>
        <begin position="69"/>
        <end position="88"/>
    </location>
</feature>
<dbReference type="EMBL" id="JBAWKY010000005">
    <property type="protein sequence ID" value="MEI4463645.1"/>
    <property type="molecule type" value="Genomic_DNA"/>
</dbReference>
<evidence type="ECO:0000313" key="3">
    <source>
        <dbReference type="EMBL" id="KTR25977.1"/>
    </source>
</evidence>
<dbReference type="Proteomes" id="UP000072605">
    <property type="component" value="Unassembled WGS sequence"/>
</dbReference>
<gene>
    <name evidence="2" type="ORF">AS033_13280</name>
    <name evidence="3" type="ORF">RSA11_12260</name>
    <name evidence="4" type="ORF">SZL87_14555</name>
</gene>
<evidence type="ECO:0000313" key="2">
    <source>
        <dbReference type="EMBL" id="KSU48105.1"/>
    </source>
</evidence>